<dbReference type="AlphaFoldDB" id="A0A975AX75"/>
<protein>
    <submittedName>
        <fullName evidence="1">Uncharacterized protein</fullName>
    </submittedName>
</protein>
<evidence type="ECO:0000313" key="1">
    <source>
        <dbReference type="EMBL" id="QSZ28041.1"/>
    </source>
</evidence>
<evidence type="ECO:0000313" key="2">
    <source>
        <dbReference type="Proteomes" id="UP000671913"/>
    </source>
</evidence>
<reference evidence="1" key="1">
    <citation type="submission" date="2020-08" db="EMBL/GenBank/DDBJ databases">
        <title>Genomic insights into the carbon and energy metabolism of the first obligate autotrophic acetogenic bacterium Aceticella autotrophica gen. nov., sp. nov.</title>
        <authorList>
            <person name="Toshchakov S.V."/>
            <person name="Elcheninov A.G."/>
            <person name="Kublanov I.V."/>
            <person name="Frolov E.N."/>
            <person name="Lebedinsky A.V."/>
        </authorList>
    </citation>
    <scope>NUCLEOTIDE SEQUENCE</scope>
    <source>
        <strain evidence="1">3443-3Ac</strain>
    </source>
</reference>
<proteinExistence type="predicted"/>
<sequence>MYHKELMHIMDEDLVPEFSKKSKDLKNENKINYKGIDIIEFYKKEKIKKKSKFNKEDFYKRFLMLNNSIIISRPFDADYSIKQYKVSLFDLSKSMDFEEVFGINLGKKSKDVYQNNISFDKFTIGDIILATSPGFHIQGVIRHAALFDSRRYHGSVDDKCLLTAEPDQGVIYETIRFYQENFSEAWGLYVPKTSLEERIKAVDSVSQYLGKPYLWCAKKRVFDSWYCSMVPWAAYYMSAGLDLDYNGGYWVLPVDIFMCKDTAIFEYSG</sequence>
<dbReference type="SUPFAM" id="SSF54001">
    <property type="entry name" value="Cysteine proteinases"/>
    <property type="match status" value="1"/>
</dbReference>
<dbReference type="InterPro" id="IPR038765">
    <property type="entry name" value="Papain-like_cys_pep_sf"/>
</dbReference>
<accession>A0A975AX75</accession>
<name>A0A975AX75_9THEO</name>
<gene>
    <name evidence="1" type="ORF">ACETAC_04065</name>
</gene>
<dbReference type="EMBL" id="CP060096">
    <property type="protein sequence ID" value="QSZ28041.1"/>
    <property type="molecule type" value="Genomic_DNA"/>
</dbReference>
<organism evidence="1 2">
    <name type="scientific">Aceticella autotrophica</name>
    <dbReference type="NCBI Taxonomy" id="2755338"/>
    <lineage>
        <taxon>Bacteria</taxon>
        <taxon>Bacillati</taxon>
        <taxon>Bacillota</taxon>
        <taxon>Clostridia</taxon>
        <taxon>Thermoanaerobacterales</taxon>
        <taxon>Thermoanaerobacteraceae</taxon>
        <taxon>Aceticella</taxon>
    </lineage>
</organism>
<dbReference type="KEGG" id="aaut:ACETAC_04065"/>
<dbReference type="Gene3D" id="3.90.1720.10">
    <property type="entry name" value="endopeptidase domain like (from Nostoc punctiforme)"/>
    <property type="match status" value="1"/>
</dbReference>
<dbReference type="Proteomes" id="UP000671913">
    <property type="component" value="Chromosome"/>
</dbReference>
<keyword evidence="2" id="KW-1185">Reference proteome</keyword>